<evidence type="ECO:0000313" key="1">
    <source>
        <dbReference type="EMBL" id="OOK83530.1"/>
    </source>
</evidence>
<dbReference type="EMBL" id="MVBN01000001">
    <property type="protein sequence ID" value="OOK83530.1"/>
    <property type="molecule type" value="Genomic_DNA"/>
</dbReference>
<name>A0A1V3XWU2_MYCKA</name>
<accession>A0A1V3XWU2</accession>
<dbReference type="Proteomes" id="UP000188532">
    <property type="component" value="Unassembled WGS sequence"/>
</dbReference>
<organism evidence="1 2">
    <name type="scientific">Mycobacterium kansasii</name>
    <dbReference type="NCBI Taxonomy" id="1768"/>
    <lineage>
        <taxon>Bacteria</taxon>
        <taxon>Bacillati</taxon>
        <taxon>Actinomycetota</taxon>
        <taxon>Actinomycetes</taxon>
        <taxon>Mycobacteriales</taxon>
        <taxon>Mycobacteriaceae</taxon>
        <taxon>Mycobacterium</taxon>
    </lineage>
</organism>
<sequence length="44" mass="4665">MISGVANTYDMASSARLCEPNADAPGTCWFLRLGRNCRISSAAS</sequence>
<evidence type="ECO:0000313" key="2">
    <source>
        <dbReference type="Proteomes" id="UP000188532"/>
    </source>
</evidence>
<dbReference type="AlphaFoldDB" id="A0A1V3XWU2"/>
<proteinExistence type="predicted"/>
<reference evidence="1 2" key="1">
    <citation type="submission" date="2017-02" db="EMBL/GenBank/DDBJ databases">
        <title>Complete genome sequences of Mycobacterium kansasii strains isolated from rhesus macaques.</title>
        <authorList>
            <person name="Panda A."/>
            <person name="Nagaraj S."/>
            <person name="Zhao X."/>
            <person name="Tettelin H."/>
            <person name="Detolla L.J."/>
        </authorList>
    </citation>
    <scope>NUCLEOTIDE SEQUENCE [LARGE SCALE GENOMIC DNA]</scope>
    <source>
        <strain evidence="1 2">11-3469</strain>
    </source>
</reference>
<comment type="caution">
    <text evidence="1">The sequence shown here is derived from an EMBL/GenBank/DDBJ whole genome shotgun (WGS) entry which is preliminary data.</text>
</comment>
<gene>
    <name evidence="1" type="ORF">BZL29_0203</name>
</gene>
<protein>
    <submittedName>
        <fullName evidence="1">Uncharacterized protein</fullName>
    </submittedName>
</protein>